<dbReference type="GO" id="GO:0004518">
    <property type="term" value="F:nuclease activity"/>
    <property type="evidence" value="ECO:0007669"/>
    <property type="project" value="UniProtKB-KW"/>
</dbReference>
<evidence type="ECO:0000313" key="15">
    <source>
        <dbReference type="RefSeq" id="XP_024942608.1"/>
    </source>
</evidence>
<evidence type="ECO:0000256" key="4">
    <source>
        <dbReference type="ARBA" id="ARBA00006958"/>
    </source>
</evidence>
<keyword evidence="6" id="KW-0963">Cytoplasm</keyword>
<name>A0AAJ7RKF0_CEPCN</name>
<keyword evidence="7" id="KW-0540">Nuclease</keyword>
<evidence type="ECO:0000256" key="3">
    <source>
        <dbReference type="ARBA" id="ARBA00004496"/>
    </source>
</evidence>
<evidence type="ECO:0000256" key="2">
    <source>
        <dbReference type="ARBA" id="ARBA00004123"/>
    </source>
</evidence>
<dbReference type="GeneID" id="112494615"/>
<evidence type="ECO:0000256" key="11">
    <source>
        <dbReference type="ARBA" id="ARBA00030126"/>
    </source>
</evidence>
<comment type="subcellular location">
    <subcellularLocation>
        <location evidence="3">Cytoplasm</location>
    </subcellularLocation>
    <subcellularLocation>
        <location evidence="2">Nucleus</location>
    </subcellularLocation>
</comment>
<dbReference type="AlphaFoldDB" id="A0AAJ7RKF0"/>
<evidence type="ECO:0000256" key="1">
    <source>
        <dbReference type="ARBA" id="ARBA00001968"/>
    </source>
</evidence>
<gene>
    <name evidence="15" type="primary">LOC112494615</name>
</gene>
<evidence type="ECO:0000259" key="13">
    <source>
        <dbReference type="Pfam" id="PF13359"/>
    </source>
</evidence>
<comment type="cofactor">
    <cofactor evidence="1">
        <name>a divalent metal cation</name>
        <dbReference type="ChEBI" id="CHEBI:60240"/>
    </cofactor>
</comment>
<comment type="function">
    <text evidence="12">Transposase-derived protein that may have nuclease activity. Does not have transposase activity.</text>
</comment>
<evidence type="ECO:0000256" key="9">
    <source>
        <dbReference type="ARBA" id="ARBA00022801"/>
    </source>
</evidence>
<evidence type="ECO:0000256" key="10">
    <source>
        <dbReference type="ARBA" id="ARBA00023242"/>
    </source>
</evidence>
<evidence type="ECO:0000313" key="14">
    <source>
        <dbReference type="Proteomes" id="UP000694920"/>
    </source>
</evidence>
<comment type="similarity">
    <text evidence="4">Belongs to the HARBI1 family.</text>
</comment>
<evidence type="ECO:0000256" key="7">
    <source>
        <dbReference type="ARBA" id="ARBA00022722"/>
    </source>
</evidence>
<evidence type="ECO:0000256" key="6">
    <source>
        <dbReference type="ARBA" id="ARBA00022490"/>
    </source>
</evidence>
<feature type="domain" description="DDE Tnp4" evidence="13">
    <location>
        <begin position="137"/>
        <end position="270"/>
    </location>
</feature>
<dbReference type="GO" id="GO:0005634">
    <property type="term" value="C:nucleus"/>
    <property type="evidence" value="ECO:0007669"/>
    <property type="project" value="UniProtKB-SubCell"/>
</dbReference>
<dbReference type="RefSeq" id="XP_024942608.1">
    <property type="nucleotide sequence ID" value="XM_025086840.1"/>
</dbReference>
<proteinExistence type="inferred from homology"/>
<dbReference type="PANTHER" id="PTHR22930:SF289">
    <property type="entry name" value="DDE TNP4 DOMAIN-CONTAINING PROTEIN-RELATED"/>
    <property type="match status" value="1"/>
</dbReference>
<keyword evidence="14" id="KW-1185">Reference proteome</keyword>
<evidence type="ECO:0000256" key="12">
    <source>
        <dbReference type="ARBA" id="ARBA00045850"/>
    </source>
</evidence>
<organism evidence="14 15">
    <name type="scientific">Cephus cinctus</name>
    <name type="common">Wheat stem sawfly</name>
    <dbReference type="NCBI Taxonomy" id="211228"/>
    <lineage>
        <taxon>Eukaryota</taxon>
        <taxon>Metazoa</taxon>
        <taxon>Ecdysozoa</taxon>
        <taxon>Arthropoda</taxon>
        <taxon>Hexapoda</taxon>
        <taxon>Insecta</taxon>
        <taxon>Pterygota</taxon>
        <taxon>Neoptera</taxon>
        <taxon>Endopterygota</taxon>
        <taxon>Hymenoptera</taxon>
        <taxon>Cephoidea</taxon>
        <taxon>Cephidae</taxon>
        <taxon>Cephus</taxon>
    </lineage>
</organism>
<dbReference type="GO" id="GO:0005737">
    <property type="term" value="C:cytoplasm"/>
    <property type="evidence" value="ECO:0007669"/>
    <property type="project" value="UniProtKB-SubCell"/>
</dbReference>
<dbReference type="InterPro" id="IPR027806">
    <property type="entry name" value="HARBI1_dom"/>
</dbReference>
<dbReference type="InterPro" id="IPR026103">
    <property type="entry name" value="HARBI1_animal"/>
</dbReference>
<accession>A0AAJ7RKF0</accession>
<dbReference type="Proteomes" id="UP000694920">
    <property type="component" value="Unplaced"/>
</dbReference>
<dbReference type="GO" id="GO:0016787">
    <property type="term" value="F:hydrolase activity"/>
    <property type="evidence" value="ECO:0007669"/>
    <property type="project" value="UniProtKB-KW"/>
</dbReference>
<dbReference type="InterPro" id="IPR045249">
    <property type="entry name" value="HARBI1-like"/>
</dbReference>
<dbReference type="GO" id="GO:0046872">
    <property type="term" value="F:metal ion binding"/>
    <property type="evidence" value="ECO:0007669"/>
    <property type="project" value="UniProtKB-KW"/>
</dbReference>
<evidence type="ECO:0000256" key="5">
    <source>
        <dbReference type="ARBA" id="ARBA00015519"/>
    </source>
</evidence>
<evidence type="ECO:0000256" key="8">
    <source>
        <dbReference type="ARBA" id="ARBA00022723"/>
    </source>
</evidence>
<sequence>MEEFDVFYESDTSNEEHYEDHEFSRRYQFTKAVVIDVLLPLTRAKLEKHCNRGLPIPPLIQLLTALRFYASNSFQMVHGDLRWLSQASVSRIVKNVSMAFAEQLKQFICFPRSDTGIRRNTTKFYTTAHFPSVVGCLDCTHIPISNPGGENAEVFRCRKGYFSLNVQVVCGPNMEIMDIVLRHPGSTHDSVIFDRSAVRAHFEAGEFRGVLLRDNGYLCRKYLLTPILNPSDEQEIGYNNAHIKTQNIIERVFGVWKRRFPCLQNGLRHNENNVLDPNVVSDDVEDGSVYINSNERNSQFAVRRTFVNTYF</sequence>
<dbReference type="PRINTS" id="PR02086">
    <property type="entry name" value="PUTNUCHARBI1"/>
</dbReference>
<protein>
    <recommendedName>
        <fullName evidence="5">Putative nuclease HARBI1</fullName>
    </recommendedName>
    <alternativeName>
        <fullName evidence="11">Harbinger transposase-derived nuclease</fullName>
    </alternativeName>
</protein>
<keyword evidence="10" id="KW-0539">Nucleus</keyword>
<dbReference type="Pfam" id="PF13359">
    <property type="entry name" value="DDE_Tnp_4"/>
    <property type="match status" value="1"/>
</dbReference>
<keyword evidence="9" id="KW-0378">Hydrolase</keyword>
<dbReference type="KEGG" id="ccin:112494615"/>
<keyword evidence="8" id="KW-0479">Metal-binding</keyword>
<reference evidence="15" key="1">
    <citation type="submission" date="2025-08" db="UniProtKB">
        <authorList>
            <consortium name="RefSeq"/>
        </authorList>
    </citation>
    <scope>IDENTIFICATION</scope>
</reference>
<dbReference type="PANTHER" id="PTHR22930">
    <property type="match status" value="1"/>
</dbReference>